<dbReference type="STRING" id="37916.MCHLDSM_04003"/>
<evidence type="ECO:0000313" key="3">
    <source>
        <dbReference type="Proteomes" id="UP000036513"/>
    </source>
</evidence>
<comment type="caution">
    <text evidence="2">The sequence shown here is derived from an EMBL/GenBank/DDBJ whole genome shotgun (WGS) entry which is preliminary data.</text>
</comment>
<evidence type="ECO:0000313" key="2">
    <source>
        <dbReference type="EMBL" id="KMO72347.1"/>
    </source>
</evidence>
<evidence type="ECO:0000256" key="1">
    <source>
        <dbReference type="SAM" id="Phobius"/>
    </source>
</evidence>
<keyword evidence="1" id="KW-0812">Transmembrane</keyword>
<keyword evidence="1" id="KW-0472">Membrane</keyword>
<keyword evidence="3" id="KW-1185">Reference proteome</keyword>
<accession>A0A0J6VS82</accession>
<proteinExistence type="predicted"/>
<sequence length="291" mass="30734">MTEQVTTSETVVNRSAVAAVFLMVLGLTYSDDVVEFVSVLTGHGPGFHHGIVFLVDCLLVLAAAVLKWRIMRRVDPAAALGRREFLPVLLRSWWAVGAALLVAVHVVTAVLGLSLGVKLVGSAFFAVAMGLVLVGALDTTGTRAGAAANGWIVPLVTGTLVVQTATALWFDVISIAGDCADEIATDFFAQMVQVIPLLLITLGLEMNVLRRNRALHTPGQYAAPVLTVLMLCLAELLAFSMLVAANRIGCGVAAVWHEYVAFAVCVQATSIALATMVWLLLVPPPATADHP</sequence>
<name>A0A0J6VS82_9MYCO</name>
<organism evidence="2 3">
    <name type="scientific">Mycolicibacterium chlorophenolicum</name>
    <dbReference type="NCBI Taxonomy" id="37916"/>
    <lineage>
        <taxon>Bacteria</taxon>
        <taxon>Bacillati</taxon>
        <taxon>Actinomycetota</taxon>
        <taxon>Actinomycetes</taxon>
        <taxon>Mycobacteriales</taxon>
        <taxon>Mycobacteriaceae</taxon>
        <taxon>Mycolicibacterium</taxon>
    </lineage>
</organism>
<protein>
    <submittedName>
        <fullName evidence="2">Uncharacterized protein</fullName>
    </submittedName>
</protein>
<keyword evidence="1" id="KW-1133">Transmembrane helix</keyword>
<feature type="transmembrane region" description="Helical" evidence="1">
    <location>
        <begin position="149"/>
        <end position="170"/>
    </location>
</feature>
<feature type="transmembrane region" description="Helical" evidence="1">
    <location>
        <begin position="190"/>
        <end position="209"/>
    </location>
</feature>
<feature type="transmembrane region" description="Helical" evidence="1">
    <location>
        <begin position="50"/>
        <end position="68"/>
    </location>
</feature>
<dbReference type="Proteomes" id="UP000036513">
    <property type="component" value="Unassembled WGS sequence"/>
</dbReference>
<dbReference type="PATRIC" id="fig|37916.4.peg.3969"/>
<reference evidence="2 3" key="1">
    <citation type="journal article" date="2015" name="Genome Biol. Evol.">
        <title>Characterization of Three Mycobacterium spp. with Potential Use in Bioremediation by Genome Sequencing and Comparative Genomics.</title>
        <authorList>
            <person name="Das S."/>
            <person name="Pettersson B.M."/>
            <person name="Behra P.R."/>
            <person name="Ramesh M."/>
            <person name="Dasgupta S."/>
            <person name="Bhattacharya A."/>
            <person name="Kirsebom L.A."/>
        </authorList>
    </citation>
    <scope>NUCLEOTIDE SEQUENCE [LARGE SCALE GENOMIC DNA]</scope>
    <source>
        <strain evidence="2 3">DSM 43826</strain>
    </source>
</reference>
<feature type="transmembrane region" description="Helical" evidence="1">
    <location>
        <begin position="12"/>
        <end position="30"/>
    </location>
</feature>
<feature type="transmembrane region" description="Helical" evidence="1">
    <location>
        <begin position="259"/>
        <end position="281"/>
    </location>
</feature>
<dbReference type="EMBL" id="JYNL01000044">
    <property type="protein sequence ID" value="KMO72347.1"/>
    <property type="molecule type" value="Genomic_DNA"/>
</dbReference>
<dbReference type="RefSeq" id="WP_131722655.1">
    <property type="nucleotide sequence ID" value="NZ_JYNL01000044.1"/>
</dbReference>
<feature type="transmembrane region" description="Helical" evidence="1">
    <location>
        <begin position="119"/>
        <end position="137"/>
    </location>
</feature>
<gene>
    <name evidence="2" type="ORF">MCHLDSM_04003</name>
</gene>
<feature type="transmembrane region" description="Helical" evidence="1">
    <location>
        <begin position="88"/>
        <end position="113"/>
    </location>
</feature>
<feature type="transmembrane region" description="Helical" evidence="1">
    <location>
        <begin position="221"/>
        <end position="244"/>
    </location>
</feature>
<dbReference type="AlphaFoldDB" id="A0A0J6VS82"/>